<organism evidence="5 6">
    <name type="scientific">Dreissena polymorpha</name>
    <name type="common">Zebra mussel</name>
    <name type="synonym">Mytilus polymorpha</name>
    <dbReference type="NCBI Taxonomy" id="45954"/>
    <lineage>
        <taxon>Eukaryota</taxon>
        <taxon>Metazoa</taxon>
        <taxon>Spiralia</taxon>
        <taxon>Lophotrochozoa</taxon>
        <taxon>Mollusca</taxon>
        <taxon>Bivalvia</taxon>
        <taxon>Autobranchia</taxon>
        <taxon>Heteroconchia</taxon>
        <taxon>Euheterodonta</taxon>
        <taxon>Imparidentia</taxon>
        <taxon>Neoheterodontei</taxon>
        <taxon>Myida</taxon>
        <taxon>Dreissenoidea</taxon>
        <taxon>Dreissenidae</taxon>
        <taxon>Dreissena</taxon>
    </lineage>
</organism>
<evidence type="ECO:0000256" key="3">
    <source>
        <dbReference type="ARBA" id="ARBA00023293"/>
    </source>
</evidence>
<dbReference type="Proteomes" id="UP000828390">
    <property type="component" value="Unassembled WGS sequence"/>
</dbReference>
<keyword evidence="2" id="KW-0547">Nucleotide-binding</keyword>
<reference evidence="5" key="2">
    <citation type="submission" date="2020-11" db="EMBL/GenBank/DDBJ databases">
        <authorList>
            <person name="McCartney M.A."/>
            <person name="Auch B."/>
            <person name="Kono T."/>
            <person name="Mallez S."/>
            <person name="Becker A."/>
            <person name="Gohl D.M."/>
            <person name="Silverstein K.A.T."/>
            <person name="Koren S."/>
            <person name="Bechman K.B."/>
            <person name="Herman A."/>
            <person name="Abrahante J.E."/>
            <person name="Garbe J."/>
        </authorList>
    </citation>
    <scope>NUCLEOTIDE SEQUENCE</scope>
    <source>
        <strain evidence="5">Duluth1</strain>
        <tissue evidence="5">Whole animal</tissue>
    </source>
</reference>
<dbReference type="Pfam" id="PF07701">
    <property type="entry name" value="HNOBA"/>
    <property type="match status" value="1"/>
</dbReference>
<comment type="caution">
    <text evidence="5">The sequence shown here is derived from an EMBL/GenBank/DDBJ whole genome shotgun (WGS) entry which is preliminary data.</text>
</comment>
<sequence length="51" mass="6146">MFLLRDSGFFVYIASPIAHYWSDLEHRKLKLSDIPVWDVTRDFLVADLEYR</sequence>
<dbReference type="InterPro" id="IPR011645">
    <property type="entry name" value="HNOB_dom_associated"/>
</dbReference>
<name>A0A9D4G6M4_DREPO</name>
<dbReference type="EMBL" id="JAIWYP010000006">
    <property type="protein sequence ID" value="KAH3811441.1"/>
    <property type="molecule type" value="Genomic_DNA"/>
</dbReference>
<proteinExistence type="predicted"/>
<dbReference type="AlphaFoldDB" id="A0A9D4G6M4"/>
<protein>
    <recommendedName>
        <fullName evidence="1">guanylate cyclase</fullName>
        <ecNumber evidence="1">4.6.1.2</ecNumber>
    </recommendedName>
</protein>
<dbReference type="EC" id="4.6.1.2" evidence="1"/>
<evidence type="ECO:0000256" key="2">
    <source>
        <dbReference type="ARBA" id="ARBA00022741"/>
    </source>
</evidence>
<dbReference type="GO" id="GO:0004383">
    <property type="term" value="F:guanylate cyclase activity"/>
    <property type="evidence" value="ECO:0007669"/>
    <property type="project" value="UniProtKB-EC"/>
</dbReference>
<reference evidence="5" key="1">
    <citation type="journal article" date="2019" name="bioRxiv">
        <title>The Genome of the Zebra Mussel, Dreissena polymorpha: A Resource for Invasive Species Research.</title>
        <authorList>
            <person name="McCartney M.A."/>
            <person name="Auch B."/>
            <person name="Kono T."/>
            <person name="Mallez S."/>
            <person name="Zhang Y."/>
            <person name="Obille A."/>
            <person name="Becker A."/>
            <person name="Abrahante J.E."/>
            <person name="Garbe J."/>
            <person name="Badalamenti J.P."/>
            <person name="Herman A."/>
            <person name="Mangelson H."/>
            <person name="Liachko I."/>
            <person name="Sullivan S."/>
            <person name="Sone E.D."/>
            <person name="Koren S."/>
            <person name="Silverstein K.A.T."/>
            <person name="Beckman K.B."/>
            <person name="Gohl D.M."/>
        </authorList>
    </citation>
    <scope>NUCLEOTIDE SEQUENCE</scope>
    <source>
        <strain evidence="5">Duluth1</strain>
        <tissue evidence="5">Whole animal</tissue>
    </source>
</reference>
<feature type="domain" description="Haem NO binding associated" evidence="4">
    <location>
        <begin position="1"/>
        <end position="47"/>
    </location>
</feature>
<evidence type="ECO:0000313" key="6">
    <source>
        <dbReference type="Proteomes" id="UP000828390"/>
    </source>
</evidence>
<evidence type="ECO:0000256" key="1">
    <source>
        <dbReference type="ARBA" id="ARBA00012202"/>
    </source>
</evidence>
<gene>
    <name evidence="5" type="ORF">DPMN_139851</name>
</gene>
<keyword evidence="6" id="KW-1185">Reference proteome</keyword>
<evidence type="ECO:0000259" key="4">
    <source>
        <dbReference type="Pfam" id="PF07701"/>
    </source>
</evidence>
<keyword evidence="3" id="KW-0141">cGMP biosynthesis</keyword>
<dbReference type="GO" id="GO:0000166">
    <property type="term" value="F:nucleotide binding"/>
    <property type="evidence" value="ECO:0007669"/>
    <property type="project" value="UniProtKB-KW"/>
</dbReference>
<evidence type="ECO:0000313" key="5">
    <source>
        <dbReference type="EMBL" id="KAH3811441.1"/>
    </source>
</evidence>
<accession>A0A9D4G6M4</accession>